<evidence type="ECO:0000256" key="1">
    <source>
        <dbReference type="SAM" id="MobiDB-lite"/>
    </source>
</evidence>
<dbReference type="RefSeq" id="WP_169266564.1">
    <property type="nucleotide sequence ID" value="NZ_QMEC01000084.1"/>
</dbReference>
<feature type="compositionally biased region" description="Low complexity" evidence="1">
    <location>
        <begin position="964"/>
        <end position="973"/>
    </location>
</feature>
<dbReference type="Gene3D" id="2.160.20.10">
    <property type="entry name" value="Single-stranded right-handed beta-helix, Pectin lyase-like"/>
    <property type="match status" value="2"/>
</dbReference>
<feature type="region of interest" description="Disordered" evidence="1">
    <location>
        <begin position="957"/>
        <end position="978"/>
    </location>
</feature>
<comment type="caution">
    <text evidence="3">The sequence shown here is derived from an EMBL/GenBank/DDBJ whole genome shotgun (WGS) entry which is preliminary data.</text>
</comment>
<evidence type="ECO:0000313" key="3">
    <source>
        <dbReference type="EMBL" id="NMF64980.1"/>
    </source>
</evidence>
<keyword evidence="4" id="KW-1185">Reference proteome</keyword>
<dbReference type="Pfam" id="PF05860">
    <property type="entry name" value="TPS"/>
    <property type="match status" value="1"/>
</dbReference>
<sequence>MSGMITRWGWFLGIAIGGAYAFFANCALAQITPDGTLPNNSNVTESGNTSVITGGTQAGSNLFHSFKEFSVQTGGAAFFNNAADVQNIISRVTGGSVSNIDGLIKANGTANVFIINPNGIIFGPNASLNIGGSFIGSTASSINFADGTKFSATPSPDKPLLTITAPIGLGLGTNPGEIKVQGLGHEFAYDSAIIKYSFAADPGKPRPRLNSSVPGLEVESGKTLALVGGKVSVEGGVLKSPAGRIEIGSVGSNGAVSLVSVPEGWKLGYEAAPSFADIQFSGKSFVSTTGVGGGAIAIAGKNINFTEQSILRADTLGDRNGGEISFVGKEIVINQSDISSNSFSSGNTGQIIVVANNSIRLENKSGLGTRVQETGKAGDITLQADSIFIGNYSGLSSNTDGAGNAGRMEVKANSLVIEDGYGLVNGTGNDSTGNGGEVNINVAGPMELRASSIDTYSFGQGNAGKIDMSANSLRIEGGGAIVSRTEKNSTGKAGEININVAGPMVGNRAGIVTNTQTGNAAKISITANSLLIENSGVYSRTFITGNAGEININVAGSFESKSSGIYTDVYGTTGDAGKINIYANSLLLDSSRINSQALQEYSTGNAGEININVAERMVLRNPKGIFTNSVGKGDAGKISIYANSFELENSPINSSTSNTTGKAGEININVAGPMVINTADISTNTLGTGNAGQITVTAESLKINRGGIVATTSGSGNAGNLSVRTKTLVIDNQGRLEVKSTGDGNAGTLNIVADTIQLDNQSRINATSTTGKGGDLRLQIGNLLLLRRGSSISTSAGNDNKGGDGGNITINAPSGFIVTVPNENSDITANAFSGTGGKITINATDIFGIAPLSSQELKRLRPDDSDPTKLQTNDITAISQTNPSLSGTVELNTPDIDLNSDLVNLPSVPVDTKLAQGCNSPNYAKSSFIYTGRGGLPPNPKDILTPDAVQVDWVTLNPNSDKGNSPSVSTNPTNPTPEPIVEATGWVFNAKGEVVFTADAPNTTPRSSWQTPAKCRS</sequence>
<reference evidence="3 4" key="1">
    <citation type="submission" date="2018-06" db="EMBL/GenBank/DDBJ databases">
        <title>Comparative genomics of Brasilonema spp. strains.</title>
        <authorList>
            <person name="Alvarenga D.O."/>
            <person name="Fiore M.F."/>
            <person name="Varani A.M."/>
        </authorList>
    </citation>
    <scope>NUCLEOTIDE SEQUENCE [LARGE SCALE GENOMIC DNA]</scope>
    <source>
        <strain evidence="3 4">UFV-OR1</strain>
    </source>
</reference>
<accession>A0ABX1MD12</accession>
<dbReference type="NCBIfam" id="TIGR01901">
    <property type="entry name" value="adhes_NPXG"/>
    <property type="match status" value="1"/>
</dbReference>
<dbReference type="InterPro" id="IPR011050">
    <property type="entry name" value="Pectin_lyase_fold/virulence"/>
</dbReference>
<organism evidence="3 4">
    <name type="scientific">Brasilonema octagenarum UFV-OR1</name>
    <dbReference type="NCBI Taxonomy" id="417115"/>
    <lineage>
        <taxon>Bacteria</taxon>
        <taxon>Bacillati</taxon>
        <taxon>Cyanobacteriota</taxon>
        <taxon>Cyanophyceae</taxon>
        <taxon>Nostocales</taxon>
        <taxon>Scytonemataceae</taxon>
        <taxon>Brasilonema</taxon>
        <taxon>Octagenarum group</taxon>
    </lineage>
</organism>
<evidence type="ECO:0000259" key="2">
    <source>
        <dbReference type="SMART" id="SM00912"/>
    </source>
</evidence>
<gene>
    <name evidence="3" type="ORF">DP115_20285</name>
</gene>
<evidence type="ECO:0000313" key="4">
    <source>
        <dbReference type="Proteomes" id="UP000762253"/>
    </source>
</evidence>
<proteinExistence type="predicted"/>
<dbReference type="EMBL" id="QMEC01000084">
    <property type="protein sequence ID" value="NMF64980.1"/>
    <property type="molecule type" value="Genomic_DNA"/>
</dbReference>
<protein>
    <recommendedName>
        <fullName evidence="2">Filamentous haemagglutinin FhaB/tRNA nuclease CdiA-like TPS domain-containing protein</fullName>
    </recommendedName>
</protein>
<dbReference type="InterPro" id="IPR008638">
    <property type="entry name" value="FhaB/CdiA-like_TPS"/>
</dbReference>
<dbReference type="SUPFAM" id="SSF51126">
    <property type="entry name" value="Pectin lyase-like"/>
    <property type="match status" value="1"/>
</dbReference>
<name>A0ABX1MD12_9CYAN</name>
<dbReference type="SMART" id="SM00912">
    <property type="entry name" value="Haemagg_act"/>
    <property type="match status" value="1"/>
</dbReference>
<feature type="domain" description="Filamentous haemagglutinin FhaB/tRNA nuclease CdiA-like TPS" evidence="2">
    <location>
        <begin position="32"/>
        <end position="145"/>
    </location>
</feature>
<dbReference type="InterPro" id="IPR012334">
    <property type="entry name" value="Pectin_lyas_fold"/>
</dbReference>
<dbReference type="Proteomes" id="UP000762253">
    <property type="component" value="Unassembled WGS sequence"/>
</dbReference>